<dbReference type="InterPro" id="IPR001471">
    <property type="entry name" value="AP2/ERF_dom"/>
</dbReference>
<dbReference type="CDD" id="cd00018">
    <property type="entry name" value="AP2"/>
    <property type="match status" value="1"/>
</dbReference>
<evidence type="ECO:0000256" key="6">
    <source>
        <dbReference type="ARBA" id="ARBA00023242"/>
    </source>
</evidence>
<evidence type="ECO:0000313" key="9">
    <source>
        <dbReference type="EMBL" id="URD97729.1"/>
    </source>
</evidence>
<keyword evidence="6" id="KW-0539">Nucleus</keyword>
<feature type="domain" description="AP2/ERF" evidence="8">
    <location>
        <begin position="4"/>
        <end position="60"/>
    </location>
</feature>
<keyword evidence="4" id="KW-0010">Activator</keyword>
<dbReference type="GO" id="GO:0005634">
    <property type="term" value="C:nucleus"/>
    <property type="evidence" value="ECO:0007669"/>
    <property type="project" value="UniProtKB-SubCell"/>
</dbReference>
<dbReference type="GO" id="GO:0003677">
    <property type="term" value="F:DNA binding"/>
    <property type="evidence" value="ECO:0007669"/>
    <property type="project" value="UniProtKB-KW"/>
</dbReference>
<name>A0A9E7FK35_9LILI</name>
<evidence type="ECO:0000256" key="7">
    <source>
        <dbReference type="ARBA" id="ARBA00024343"/>
    </source>
</evidence>
<dbReference type="InterPro" id="IPR036955">
    <property type="entry name" value="AP2/ERF_dom_sf"/>
</dbReference>
<evidence type="ECO:0000313" key="10">
    <source>
        <dbReference type="Proteomes" id="UP001055439"/>
    </source>
</evidence>
<dbReference type="GO" id="GO:0003700">
    <property type="term" value="F:DNA-binding transcription factor activity"/>
    <property type="evidence" value="ECO:0007669"/>
    <property type="project" value="InterPro"/>
</dbReference>
<dbReference type="Proteomes" id="UP001055439">
    <property type="component" value="Chromosome 4"/>
</dbReference>
<comment type="subcellular location">
    <subcellularLocation>
        <location evidence="1">Nucleus</location>
    </subcellularLocation>
</comment>
<evidence type="ECO:0000256" key="1">
    <source>
        <dbReference type="ARBA" id="ARBA00004123"/>
    </source>
</evidence>
<evidence type="ECO:0000256" key="4">
    <source>
        <dbReference type="ARBA" id="ARBA00023159"/>
    </source>
</evidence>
<keyword evidence="10" id="KW-1185">Reference proteome</keyword>
<evidence type="ECO:0000256" key="3">
    <source>
        <dbReference type="ARBA" id="ARBA00023125"/>
    </source>
</evidence>
<dbReference type="InterPro" id="IPR016177">
    <property type="entry name" value="DNA-bd_dom_sf"/>
</dbReference>
<dbReference type="EMBL" id="CP097506">
    <property type="protein sequence ID" value="URD97729.1"/>
    <property type="molecule type" value="Genomic_DNA"/>
</dbReference>
<protein>
    <recommendedName>
        <fullName evidence="8">AP2/ERF domain-containing protein</fullName>
    </recommendedName>
</protein>
<dbReference type="SUPFAM" id="SSF54171">
    <property type="entry name" value="DNA-binding domain"/>
    <property type="match status" value="1"/>
</dbReference>
<evidence type="ECO:0000256" key="5">
    <source>
        <dbReference type="ARBA" id="ARBA00023163"/>
    </source>
</evidence>
<dbReference type="SMART" id="SM00380">
    <property type="entry name" value="AP2"/>
    <property type="match status" value="1"/>
</dbReference>
<dbReference type="OrthoDB" id="1932364at2759"/>
<reference evidence="9" key="1">
    <citation type="submission" date="2022-05" db="EMBL/GenBank/DDBJ databases">
        <title>The Musa troglodytarum L. genome provides insights into the mechanism of non-climacteric behaviour and enrichment of carotenoids.</title>
        <authorList>
            <person name="Wang J."/>
        </authorList>
    </citation>
    <scope>NUCLEOTIDE SEQUENCE</scope>
    <source>
        <tissue evidence="9">Leaf</tissue>
    </source>
</reference>
<comment type="similarity">
    <text evidence="7">Belongs to the AP2/ERF transcription factor family. ERF subfamily.</text>
</comment>
<evidence type="ECO:0000259" key="8">
    <source>
        <dbReference type="PROSITE" id="PS51032"/>
    </source>
</evidence>
<dbReference type="PROSITE" id="PS51032">
    <property type="entry name" value="AP2_ERF"/>
    <property type="match status" value="1"/>
</dbReference>
<keyword evidence="3" id="KW-0238">DNA-binding</keyword>
<accession>A0A9E7FK35</accession>
<keyword evidence="2" id="KW-0805">Transcription regulation</keyword>
<organism evidence="9 10">
    <name type="scientific">Musa troglodytarum</name>
    <name type="common">fe'i banana</name>
    <dbReference type="NCBI Taxonomy" id="320322"/>
    <lineage>
        <taxon>Eukaryota</taxon>
        <taxon>Viridiplantae</taxon>
        <taxon>Streptophyta</taxon>
        <taxon>Embryophyta</taxon>
        <taxon>Tracheophyta</taxon>
        <taxon>Spermatophyta</taxon>
        <taxon>Magnoliopsida</taxon>
        <taxon>Liliopsida</taxon>
        <taxon>Zingiberales</taxon>
        <taxon>Musaceae</taxon>
        <taxon>Musa</taxon>
    </lineage>
</organism>
<keyword evidence="5" id="KW-0804">Transcription</keyword>
<evidence type="ECO:0000256" key="2">
    <source>
        <dbReference type="ARBA" id="ARBA00023015"/>
    </source>
</evidence>
<dbReference type="InterPro" id="IPR051032">
    <property type="entry name" value="AP2/ERF_TF_ERF_subfamily"/>
</dbReference>
<dbReference type="PANTHER" id="PTHR31985">
    <property type="entry name" value="ETHYLENE-RESPONSIVE TRANSCRIPTION FACTOR ERF042-RELATED"/>
    <property type="match status" value="1"/>
</dbReference>
<sequence length="100" mass="10953">MHPTYHGVRCRNGKWVTEMREPRNDNRICLSTYPTAEMAAVAYDVAPYALRGADAVLNFPGEIASRPAPTTASLAAIRAAAKDAAVAREGQGRGQRVRWR</sequence>
<dbReference type="AlphaFoldDB" id="A0A9E7FK35"/>
<proteinExistence type="inferred from homology"/>
<gene>
    <name evidence="9" type="ORF">MUK42_29892</name>
</gene>
<dbReference type="PANTHER" id="PTHR31985:SF242">
    <property type="entry name" value="OS02G0676800 PROTEIN"/>
    <property type="match status" value="1"/>
</dbReference>
<dbReference type="Gene3D" id="3.30.730.10">
    <property type="entry name" value="AP2/ERF domain"/>
    <property type="match status" value="1"/>
</dbReference>